<feature type="transmembrane region" description="Helical" evidence="1">
    <location>
        <begin position="6"/>
        <end position="32"/>
    </location>
</feature>
<evidence type="ECO:0000313" key="2">
    <source>
        <dbReference type="EMBL" id="RSN75581.1"/>
    </source>
</evidence>
<sequence>MLFISVFLWIFEGTPIVGLLSIVLLLIVLILYARVHKWGKWCCNTCGARFRSPIRNVPLRSEETISDMIRSEIEKIKDFMEELES</sequence>
<keyword evidence="1" id="KW-0812">Transmembrane</keyword>
<organism evidence="2 3">
    <name type="scientific">Candidatus Methanodesulfokora washburnensis</name>
    <dbReference type="NCBI Taxonomy" id="2478471"/>
    <lineage>
        <taxon>Archaea</taxon>
        <taxon>Thermoproteota</taxon>
        <taxon>Candidatus Korarchaeia</taxon>
        <taxon>Candidatus Korarchaeia incertae sedis</taxon>
        <taxon>Candidatus Methanodesulfokora</taxon>
    </lineage>
</organism>
<keyword evidence="3" id="KW-1185">Reference proteome</keyword>
<accession>A0A429GP97</accession>
<name>A0A429GP97_9CREN</name>
<protein>
    <submittedName>
        <fullName evidence="2">Uncharacterized protein</fullName>
    </submittedName>
</protein>
<comment type="caution">
    <text evidence="2">The sequence shown here is derived from an EMBL/GenBank/DDBJ whole genome shotgun (WGS) entry which is preliminary data.</text>
</comment>
<keyword evidence="1" id="KW-1133">Transmembrane helix</keyword>
<proteinExistence type="predicted"/>
<evidence type="ECO:0000313" key="3">
    <source>
        <dbReference type="Proteomes" id="UP000277582"/>
    </source>
</evidence>
<reference evidence="2 3" key="1">
    <citation type="submission" date="2018-10" db="EMBL/GenBank/DDBJ databases">
        <title>Co-occurring genomic capacity for anaerobic methane metabolism and dissimilatory sulfite reduction discovered in the Korarchaeota.</title>
        <authorList>
            <person name="Mckay L.J."/>
            <person name="Dlakic M."/>
            <person name="Fields M.W."/>
            <person name="Delmont T.O."/>
            <person name="Eren A.M."/>
            <person name="Jay Z.J."/>
            <person name="Klingelsmith K.B."/>
            <person name="Rusch D.B."/>
            <person name="Inskeep W.P."/>
        </authorList>
    </citation>
    <scope>NUCLEOTIDE SEQUENCE [LARGE SCALE GENOMIC DNA]</scope>
    <source>
        <strain evidence="2 3">MDKW</strain>
    </source>
</reference>
<dbReference type="EMBL" id="RCOS01000072">
    <property type="protein sequence ID" value="RSN75581.1"/>
    <property type="molecule type" value="Genomic_DNA"/>
</dbReference>
<gene>
    <name evidence="2" type="ORF">D6D85_05945</name>
</gene>
<dbReference type="Proteomes" id="UP000277582">
    <property type="component" value="Unassembled WGS sequence"/>
</dbReference>
<evidence type="ECO:0000256" key="1">
    <source>
        <dbReference type="SAM" id="Phobius"/>
    </source>
</evidence>
<keyword evidence="1" id="KW-0472">Membrane</keyword>
<dbReference type="AlphaFoldDB" id="A0A429GP97"/>